<dbReference type="SMART" id="SM00382">
    <property type="entry name" value="AAA"/>
    <property type="match status" value="1"/>
</dbReference>
<name>A0ABP0BJL9_9PEZI</name>
<evidence type="ECO:0000256" key="7">
    <source>
        <dbReference type="ARBA" id="ARBA00022840"/>
    </source>
</evidence>
<dbReference type="Gene3D" id="3.40.50.300">
    <property type="entry name" value="P-loop containing nucleotide triphosphate hydrolases"/>
    <property type="match status" value="1"/>
</dbReference>
<organism evidence="12 13">
    <name type="scientific">Sporothrix eucalyptigena</name>
    <dbReference type="NCBI Taxonomy" id="1812306"/>
    <lineage>
        <taxon>Eukaryota</taxon>
        <taxon>Fungi</taxon>
        <taxon>Dikarya</taxon>
        <taxon>Ascomycota</taxon>
        <taxon>Pezizomycotina</taxon>
        <taxon>Sordariomycetes</taxon>
        <taxon>Sordariomycetidae</taxon>
        <taxon>Ophiostomatales</taxon>
        <taxon>Ophiostomataceae</taxon>
        <taxon>Sporothrix</taxon>
    </lineage>
</organism>
<dbReference type="CDD" id="cd00009">
    <property type="entry name" value="AAA"/>
    <property type="match status" value="1"/>
</dbReference>
<keyword evidence="3" id="KW-0547">Nucleotide-binding</keyword>
<protein>
    <submittedName>
        <fullName evidence="12">DNA-dependent ATPase mgs1</fullName>
    </submittedName>
</protein>
<comment type="caution">
    <text evidence="12">The sequence shown here is derived from an EMBL/GenBank/DDBJ whole genome shotgun (WGS) entry which is preliminary data.</text>
</comment>
<dbReference type="InterPro" id="IPR003593">
    <property type="entry name" value="AAA+_ATPase"/>
</dbReference>
<dbReference type="CDD" id="cd18139">
    <property type="entry name" value="HLD_clamp_RarA"/>
    <property type="match status" value="1"/>
</dbReference>
<evidence type="ECO:0000259" key="11">
    <source>
        <dbReference type="SMART" id="SM00734"/>
    </source>
</evidence>
<dbReference type="Gene3D" id="1.20.272.10">
    <property type="match status" value="1"/>
</dbReference>
<dbReference type="Pfam" id="PF00004">
    <property type="entry name" value="AAA"/>
    <property type="match status" value="1"/>
</dbReference>
<reference evidence="12 13" key="1">
    <citation type="submission" date="2024-01" db="EMBL/GenBank/DDBJ databases">
        <authorList>
            <person name="Allen C."/>
            <person name="Tagirdzhanova G."/>
        </authorList>
    </citation>
    <scope>NUCLEOTIDE SEQUENCE [LARGE SCALE GENOMIC DNA]</scope>
</reference>
<dbReference type="SUPFAM" id="SSF48019">
    <property type="entry name" value="post-AAA+ oligomerization domain-like"/>
    <property type="match status" value="1"/>
</dbReference>
<evidence type="ECO:0000256" key="2">
    <source>
        <dbReference type="ARBA" id="ARBA00022723"/>
    </source>
</evidence>
<dbReference type="InterPro" id="IPR027417">
    <property type="entry name" value="P-loop_NTPase"/>
</dbReference>
<dbReference type="InterPro" id="IPR003959">
    <property type="entry name" value="ATPase_AAA_core"/>
</dbReference>
<dbReference type="Gene3D" id="1.10.8.60">
    <property type="match status" value="1"/>
</dbReference>
<evidence type="ECO:0000259" key="10">
    <source>
        <dbReference type="SMART" id="SM00382"/>
    </source>
</evidence>
<keyword evidence="2" id="KW-0479">Metal-binding</keyword>
<dbReference type="PANTHER" id="PTHR13779">
    <property type="entry name" value="WERNER HELICASE-INTERACTING PROTEIN 1 FAMILY MEMBER"/>
    <property type="match status" value="1"/>
</dbReference>
<dbReference type="Gene3D" id="3.30.160.60">
    <property type="entry name" value="Classic Zinc Finger"/>
    <property type="match status" value="1"/>
</dbReference>
<evidence type="ECO:0000256" key="9">
    <source>
        <dbReference type="SAM" id="MobiDB-lite"/>
    </source>
</evidence>
<dbReference type="Pfam" id="PF12002">
    <property type="entry name" value="MgsA_C"/>
    <property type="match status" value="1"/>
</dbReference>
<feature type="domain" description="AAA+ ATPase" evidence="10">
    <location>
        <begin position="223"/>
        <end position="341"/>
    </location>
</feature>
<gene>
    <name evidence="12" type="primary">MGS1</name>
    <name evidence="12" type="ORF">SEUCBS140593_004005</name>
</gene>
<keyword evidence="13" id="KW-1185">Reference proteome</keyword>
<dbReference type="InterPro" id="IPR006642">
    <property type="entry name" value="Rad18_UBZ4"/>
</dbReference>
<comment type="similarity">
    <text evidence="1">Belongs to the AAA ATPase family. RarA/MGS1/WRNIP1 subfamily.</text>
</comment>
<keyword evidence="6" id="KW-0862">Zinc</keyword>
<keyword evidence="5" id="KW-0863">Zinc-finger</keyword>
<dbReference type="InterPro" id="IPR021886">
    <property type="entry name" value="MgsA_C"/>
</dbReference>
<dbReference type="InterPro" id="IPR008921">
    <property type="entry name" value="DNA_pol3_clamp-load_cplx_C"/>
</dbReference>
<evidence type="ECO:0000256" key="3">
    <source>
        <dbReference type="ARBA" id="ARBA00022741"/>
    </source>
</evidence>
<feature type="region of interest" description="Disordered" evidence="9">
    <location>
        <begin position="361"/>
        <end position="385"/>
    </location>
</feature>
<dbReference type="Proteomes" id="UP001642482">
    <property type="component" value="Unassembled WGS sequence"/>
</dbReference>
<evidence type="ECO:0000313" key="13">
    <source>
        <dbReference type="Proteomes" id="UP001642482"/>
    </source>
</evidence>
<dbReference type="SMART" id="SM00734">
    <property type="entry name" value="ZnF_Rad18"/>
    <property type="match status" value="1"/>
</dbReference>
<evidence type="ECO:0000256" key="1">
    <source>
        <dbReference type="ARBA" id="ARBA00008959"/>
    </source>
</evidence>
<dbReference type="InterPro" id="IPR032423">
    <property type="entry name" value="AAA_assoc_2"/>
</dbReference>
<keyword evidence="4" id="KW-0227">DNA damage</keyword>
<dbReference type="InterPro" id="IPR051314">
    <property type="entry name" value="AAA_ATPase_RarA/MGS1/WRNIP1"/>
</dbReference>
<feature type="compositionally biased region" description="Low complexity" evidence="9">
    <location>
        <begin position="94"/>
        <end position="123"/>
    </location>
</feature>
<keyword evidence="7" id="KW-0067">ATP-binding</keyword>
<feature type="region of interest" description="Disordered" evidence="9">
    <location>
        <begin position="40"/>
        <end position="204"/>
    </location>
</feature>
<feature type="compositionally biased region" description="Polar residues" evidence="9">
    <location>
        <begin position="158"/>
        <end position="176"/>
    </location>
</feature>
<feature type="compositionally biased region" description="Low complexity" evidence="9">
    <location>
        <begin position="70"/>
        <end position="81"/>
    </location>
</feature>
<evidence type="ECO:0000313" key="12">
    <source>
        <dbReference type="EMBL" id="CAK7219773.1"/>
    </source>
</evidence>
<evidence type="ECO:0000256" key="4">
    <source>
        <dbReference type="ARBA" id="ARBA00022763"/>
    </source>
</evidence>
<accession>A0ABP0BJL9</accession>
<dbReference type="EMBL" id="CAWUHD010000033">
    <property type="protein sequence ID" value="CAK7219773.1"/>
    <property type="molecule type" value="Genomic_DNA"/>
</dbReference>
<feature type="domain" description="UBZ4-type" evidence="11">
    <location>
        <begin position="9"/>
        <end position="33"/>
    </location>
</feature>
<proteinExistence type="inferred from homology"/>
<dbReference type="Pfam" id="PF16193">
    <property type="entry name" value="AAA_assoc_2"/>
    <property type="match status" value="1"/>
</dbReference>
<evidence type="ECO:0000256" key="8">
    <source>
        <dbReference type="ARBA" id="ARBA00023204"/>
    </source>
</evidence>
<dbReference type="SUPFAM" id="SSF52540">
    <property type="entry name" value="P-loop containing nucleoside triphosphate hydrolases"/>
    <property type="match status" value="1"/>
</dbReference>
<keyword evidence="8" id="KW-0234">DNA repair</keyword>
<dbReference type="Gene3D" id="1.10.3710.10">
    <property type="entry name" value="DNA polymerase III clamp loader subunits, C-terminal domain"/>
    <property type="match status" value="1"/>
</dbReference>
<sequence>MFARSTASVVDCPICSKHVRQADINAHLDAGCATHIVEEKESGSDGPNGEEAHTNGVNGTKWPTPPPASPSLGSSSQPKRSASTFFQTPAAKRQQSASGAANGSLSSSQGNKKTTSTPSQTTQANGSTFTLPIASQGGQKKRTFEEGPGHSSPPQPDNAISSETNGHSNGTSSAPSLPSAKRSRTQRAAPLAERMRPQSLDDVCGQELVGPSGVLRALIEADRVPSMILWGGSGTGKTTIARCIAQRVGSRFVEMNATSSGGVAECKKIFQDAANELSLTGRKTILFCDEIHRFTKAQQDVFLKPVEAGTITLIGATTENPSFRVVNALLSRCRTFTLASLTKEDVQRILVRAVREETGVTVGETSDTNEVKEENGGSAPSSQKATLSPLIDAELLGYLAAFSDGDARTALNLLELAMSIAARPKEASSSPLTKEDLKAALTKTLVYDRAGDQHYDTISAFHKSVRGSDPDATLYYLARMLQSGEDPLFVARRMVVIASEDVGLADSTLLPLATAAYTATQQIGMPEARIPLAHCAVALALAPKSTRAYRGLNNAFAALREPGVASLPIPIHLRNAPTRLMKELGYGKEYKYNPNYLNGRVQQDYLPDDLLGRSFLEARDLGTAIDPDLEE</sequence>
<evidence type="ECO:0000256" key="5">
    <source>
        <dbReference type="ARBA" id="ARBA00022771"/>
    </source>
</evidence>
<dbReference type="PANTHER" id="PTHR13779:SF7">
    <property type="entry name" value="ATPASE WRNIP1"/>
    <property type="match status" value="1"/>
</dbReference>
<evidence type="ECO:0000256" key="6">
    <source>
        <dbReference type="ARBA" id="ARBA00022833"/>
    </source>
</evidence>